<keyword evidence="3 11" id="KW-0349">Heme</keyword>
<dbReference type="PANTHER" id="PTHR24282:SF211">
    <property type="entry name" value="CYTOCHROME P450-RELATED"/>
    <property type="match status" value="1"/>
</dbReference>
<dbReference type="GO" id="GO:0004497">
    <property type="term" value="F:monooxygenase activity"/>
    <property type="evidence" value="ECO:0007669"/>
    <property type="project" value="UniProtKB-KW"/>
</dbReference>
<comment type="caution">
    <text evidence="14">The sequence shown here is derived from an EMBL/GenBank/DDBJ whole genome shotgun (WGS) entry which is preliminary data.</text>
</comment>
<dbReference type="GO" id="GO:0005506">
    <property type="term" value="F:iron ion binding"/>
    <property type="evidence" value="ECO:0007669"/>
    <property type="project" value="InterPro"/>
</dbReference>
<dbReference type="Pfam" id="PF00067">
    <property type="entry name" value="p450"/>
    <property type="match status" value="1"/>
</dbReference>
<keyword evidence="10 13" id="KW-0472">Membrane</keyword>
<gene>
    <name evidence="14" type="ORF">KP509_25G061300</name>
</gene>
<dbReference type="GO" id="GO:0020037">
    <property type="term" value="F:heme binding"/>
    <property type="evidence" value="ECO:0007669"/>
    <property type="project" value="InterPro"/>
</dbReference>
<sequence length="564" mass="64222">MDWCPSIAFALCLVAFSCILLCLYKHFFWDPSSISLSLLRAGLPVLPYSPVIGSVAHLKRVRDAVASVVLQSPSDHDIAPLALPFYSRTHLQIGIPFVYWWGTQPRLVVCDPDDIKQILSTKFKDYKKSDVTSKFLSRILGIGLLTSEGEDWHNQRQIIRHAFFQEKLNGMVDIMASCALKMMKEWQNIVEKEGGQAELEVAHHIKDTMADIIARTSFGSSYEKGKAVFEKQAELVELMMQDVVANSTIPGYKYIPTPMNLRCWKLERIIENELKEIVEARRRAANTPRSSSPSSSTVPEGEVSVFDENAGKILRLEKDLLGWMLPSEEQVDRLGMMKLNTRQVVDECKTFFFAGYETTSHLLAWSVVLLAHYSDWQERSRQEVLHLHMEEGQPLSSHHLSKLKILGTILYEVLRLYPPVPELSPRVEDSKNLERLHLKSLNGMRVPKGMSFAVPVLILHRDKELWGEDANEFRPERFNEGVTKACKHPCGYLPFAFGPRTCIGQNFALMEAKVVLATLLRHFRFQLSPNYMHAPVTSLTLRPRYGVRIILESLTNLEATRDLS</sequence>
<dbReference type="InterPro" id="IPR036396">
    <property type="entry name" value="Cyt_P450_sf"/>
</dbReference>
<dbReference type="Proteomes" id="UP000825935">
    <property type="component" value="Chromosome 25"/>
</dbReference>
<dbReference type="SUPFAM" id="SSF48264">
    <property type="entry name" value="Cytochrome P450"/>
    <property type="match status" value="1"/>
</dbReference>
<evidence type="ECO:0000256" key="6">
    <source>
        <dbReference type="ARBA" id="ARBA00022989"/>
    </source>
</evidence>
<evidence type="ECO:0000256" key="7">
    <source>
        <dbReference type="ARBA" id="ARBA00023002"/>
    </source>
</evidence>
<dbReference type="Gene3D" id="1.10.630.10">
    <property type="entry name" value="Cytochrome P450"/>
    <property type="match status" value="1"/>
</dbReference>
<dbReference type="OrthoDB" id="1899264at2759"/>
<keyword evidence="9" id="KW-0503">Monooxygenase</keyword>
<evidence type="ECO:0000256" key="10">
    <source>
        <dbReference type="ARBA" id="ARBA00023136"/>
    </source>
</evidence>
<evidence type="ECO:0000256" key="4">
    <source>
        <dbReference type="ARBA" id="ARBA00022692"/>
    </source>
</evidence>
<dbReference type="EMBL" id="CM035430">
    <property type="protein sequence ID" value="KAH7298843.1"/>
    <property type="molecule type" value="Genomic_DNA"/>
</dbReference>
<evidence type="ECO:0000256" key="3">
    <source>
        <dbReference type="ARBA" id="ARBA00022617"/>
    </source>
</evidence>
<comment type="subcellular location">
    <subcellularLocation>
        <location evidence="1">Membrane</location>
    </subcellularLocation>
</comment>
<comment type="similarity">
    <text evidence="2">Belongs to the cytochrome P450 family.</text>
</comment>
<name>A0A8T2RTS2_CERRI</name>
<keyword evidence="8 11" id="KW-0408">Iron</keyword>
<evidence type="ECO:0000256" key="8">
    <source>
        <dbReference type="ARBA" id="ARBA00023004"/>
    </source>
</evidence>
<dbReference type="InterPro" id="IPR002401">
    <property type="entry name" value="Cyt_P450_E_grp-I"/>
</dbReference>
<evidence type="ECO:0000256" key="12">
    <source>
        <dbReference type="SAM" id="MobiDB-lite"/>
    </source>
</evidence>
<reference evidence="14" key="1">
    <citation type="submission" date="2021-08" db="EMBL/GenBank/DDBJ databases">
        <title>WGS assembly of Ceratopteris richardii.</title>
        <authorList>
            <person name="Marchant D.B."/>
            <person name="Chen G."/>
            <person name="Jenkins J."/>
            <person name="Shu S."/>
            <person name="Leebens-Mack J."/>
            <person name="Grimwood J."/>
            <person name="Schmutz J."/>
            <person name="Soltis P."/>
            <person name="Soltis D."/>
            <person name="Chen Z.-H."/>
        </authorList>
    </citation>
    <scope>NUCLEOTIDE SEQUENCE</scope>
    <source>
        <strain evidence="14">Whitten #5841</strain>
        <tissue evidence="14">Leaf</tissue>
    </source>
</reference>
<evidence type="ECO:0008006" key="16">
    <source>
        <dbReference type="Google" id="ProtNLM"/>
    </source>
</evidence>
<dbReference type="InterPro" id="IPR050665">
    <property type="entry name" value="Cytochrome_P450_Monooxygen"/>
</dbReference>
<protein>
    <recommendedName>
        <fullName evidence="16">Cytochrome P450</fullName>
    </recommendedName>
</protein>
<feature type="transmembrane region" description="Helical" evidence="13">
    <location>
        <begin position="6"/>
        <end position="24"/>
    </location>
</feature>
<proteinExistence type="inferred from homology"/>
<accession>A0A8T2RTS2</accession>
<dbReference type="PRINTS" id="PR00385">
    <property type="entry name" value="P450"/>
</dbReference>
<dbReference type="PRINTS" id="PR00463">
    <property type="entry name" value="EP450I"/>
</dbReference>
<dbReference type="AlphaFoldDB" id="A0A8T2RTS2"/>
<feature type="binding site" description="axial binding residue" evidence="11">
    <location>
        <position position="502"/>
    </location>
    <ligand>
        <name>heme</name>
        <dbReference type="ChEBI" id="CHEBI:30413"/>
    </ligand>
    <ligandPart>
        <name>Fe</name>
        <dbReference type="ChEBI" id="CHEBI:18248"/>
    </ligandPart>
</feature>
<evidence type="ECO:0000313" key="15">
    <source>
        <dbReference type="Proteomes" id="UP000825935"/>
    </source>
</evidence>
<dbReference type="GO" id="GO:0016020">
    <property type="term" value="C:membrane"/>
    <property type="evidence" value="ECO:0007669"/>
    <property type="project" value="UniProtKB-SubCell"/>
</dbReference>
<organism evidence="14 15">
    <name type="scientific">Ceratopteris richardii</name>
    <name type="common">Triangle waterfern</name>
    <dbReference type="NCBI Taxonomy" id="49495"/>
    <lineage>
        <taxon>Eukaryota</taxon>
        <taxon>Viridiplantae</taxon>
        <taxon>Streptophyta</taxon>
        <taxon>Embryophyta</taxon>
        <taxon>Tracheophyta</taxon>
        <taxon>Polypodiopsida</taxon>
        <taxon>Polypodiidae</taxon>
        <taxon>Polypodiales</taxon>
        <taxon>Pteridineae</taxon>
        <taxon>Pteridaceae</taxon>
        <taxon>Parkerioideae</taxon>
        <taxon>Ceratopteris</taxon>
    </lineage>
</organism>
<keyword evidence="6 13" id="KW-1133">Transmembrane helix</keyword>
<evidence type="ECO:0000256" key="13">
    <source>
        <dbReference type="SAM" id="Phobius"/>
    </source>
</evidence>
<evidence type="ECO:0000256" key="11">
    <source>
        <dbReference type="PIRSR" id="PIRSR602401-1"/>
    </source>
</evidence>
<dbReference type="OMA" id="TCANLTM"/>
<evidence type="ECO:0000256" key="5">
    <source>
        <dbReference type="ARBA" id="ARBA00022723"/>
    </source>
</evidence>
<evidence type="ECO:0000256" key="2">
    <source>
        <dbReference type="ARBA" id="ARBA00010617"/>
    </source>
</evidence>
<keyword evidence="4 13" id="KW-0812">Transmembrane</keyword>
<dbReference type="PANTHER" id="PTHR24282">
    <property type="entry name" value="CYTOCHROME P450 FAMILY MEMBER"/>
    <property type="match status" value="1"/>
</dbReference>
<dbReference type="GO" id="GO:0016705">
    <property type="term" value="F:oxidoreductase activity, acting on paired donors, with incorporation or reduction of molecular oxygen"/>
    <property type="evidence" value="ECO:0007669"/>
    <property type="project" value="InterPro"/>
</dbReference>
<keyword evidence="7" id="KW-0560">Oxidoreductase</keyword>
<keyword evidence="15" id="KW-1185">Reference proteome</keyword>
<feature type="compositionally biased region" description="Low complexity" evidence="12">
    <location>
        <begin position="285"/>
        <end position="297"/>
    </location>
</feature>
<comment type="cofactor">
    <cofactor evidence="11">
        <name>heme</name>
        <dbReference type="ChEBI" id="CHEBI:30413"/>
    </cofactor>
</comment>
<evidence type="ECO:0000256" key="1">
    <source>
        <dbReference type="ARBA" id="ARBA00004370"/>
    </source>
</evidence>
<dbReference type="InterPro" id="IPR001128">
    <property type="entry name" value="Cyt_P450"/>
</dbReference>
<feature type="region of interest" description="Disordered" evidence="12">
    <location>
        <begin position="282"/>
        <end position="302"/>
    </location>
</feature>
<keyword evidence="5 11" id="KW-0479">Metal-binding</keyword>
<evidence type="ECO:0000256" key="9">
    <source>
        <dbReference type="ARBA" id="ARBA00023033"/>
    </source>
</evidence>
<evidence type="ECO:0000313" key="14">
    <source>
        <dbReference type="EMBL" id="KAH7298843.1"/>
    </source>
</evidence>